<keyword evidence="1" id="KW-0812">Transmembrane</keyword>
<feature type="transmembrane region" description="Helical" evidence="1">
    <location>
        <begin position="329"/>
        <end position="348"/>
    </location>
</feature>
<keyword evidence="1" id="KW-1133">Transmembrane helix</keyword>
<feature type="transmembrane region" description="Helical" evidence="1">
    <location>
        <begin position="6"/>
        <end position="28"/>
    </location>
</feature>
<evidence type="ECO:0000313" key="3">
    <source>
        <dbReference type="Proteomes" id="UP001367513"/>
    </source>
</evidence>
<keyword evidence="3" id="KW-1185">Reference proteome</keyword>
<dbReference type="InterPro" id="IPR046671">
    <property type="entry name" value="DUF6541"/>
</dbReference>
<dbReference type="RefSeq" id="WP_346102373.1">
    <property type="nucleotide sequence ID" value="NZ_BAAAOD010000010.1"/>
</dbReference>
<feature type="transmembrane region" description="Helical" evidence="1">
    <location>
        <begin position="542"/>
        <end position="562"/>
    </location>
</feature>
<feature type="transmembrane region" description="Helical" evidence="1">
    <location>
        <begin position="354"/>
        <end position="371"/>
    </location>
</feature>
<feature type="transmembrane region" description="Helical" evidence="1">
    <location>
        <begin position="275"/>
        <end position="296"/>
    </location>
</feature>
<feature type="transmembrane region" description="Helical" evidence="1">
    <location>
        <begin position="501"/>
        <end position="521"/>
    </location>
</feature>
<evidence type="ECO:0000256" key="1">
    <source>
        <dbReference type="SAM" id="Phobius"/>
    </source>
</evidence>
<reference evidence="2 3" key="1">
    <citation type="submission" date="2024-03" db="EMBL/GenBank/DDBJ databases">
        <title>Draft genome sequence of Pseudonocardia carboxydivorans JCM 14827.</title>
        <authorList>
            <person name="Duangmal K."/>
        </authorList>
    </citation>
    <scope>NUCLEOTIDE SEQUENCE [LARGE SCALE GENOMIC DNA]</scope>
    <source>
        <strain evidence="2 3">JCM 14827</strain>
    </source>
</reference>
<feature type="transmembrane region" description="Helical" evidence="1">
    <location>
        <begin position="155"/>
        <end position="175"/>
    </location>
</feature>
<feature type="transmembrane region" description="Helical" evidence="1">
    <location>
        <begin position="250"/>
        <end position="268"/>
    </location>
</feature>
<accession>A0ABU9ADI8</accession>
<organism evidence="2 3">
    <name type="scientific">Pseudonocardia alni subsp. carboxydivorans</name>
    <dbReference type="NCBI Taxonomy" id="415010"/>
    <lineage>
        <taxon>Bacteria</taxon>
        <taxon>Bacillati</taxon>
        <taxon>Actinomycetota</taxon>
        <taxon>Actinomycetes</taxon>
        <taxon>Pseudonocardiales</taxon>
        <taxon>Pseudonocardiaceae</taxon>
        <taxon>Pseudonocardia</taxon>
    </lineage>
</organism>
<feature type="transmembrane region" description="Helical" evidence="1">
    <location>
        <begin position="383"/>
        <end position="405"/>
    </location>
</feature>
<feature type="transmembrane region" description="Helical" evidence="1">
    <location>
        <begin position="40"/>
        <end position="64"/>
    </location>
</feature>
<keyword evidence="1" id="KW-0472">Membrane</keyword>
<protein>
    <submittedName>
        <fullName evidence="2">DUF6541 family protein</fullName>
    </submittedName>
</protein>
<feature type="transmembrane region" description="Helical" evidence="1">
    <location>
        <begin position="464"/>
        <end position="481"/>
    </location>
</feature>
<comment type="caution">
    <text evidence="2">The sequence shown here is derived from an EMBL/GenBank/DDBJ whole genome shotgun (WGS) entry which is preliminary data.</text>
</comment>
<feature type="transmembrane region" description="Helical" evidence="1">
    <location>
        <begin position="302"/>
        <end position="322"/>
    </location>
</feature>
<name>A0ABU9ADI8_PSEA5</name>
<proteinExistence type="predicted"/>
<evidence type="ECO:0000313" key="2">
    <source>
        <dbReference type="EMBL" id="MEK6463682.1"/>
    </source>
</evidence>
<feature type="transmembrane region" description="Helical" evidence="1">
    <location>
        <begin position="440"/>
        <end position="457"/>
    </location>
</feature>
<dbReference type="Proteomes" id="UP001367513">
    <property type="component" value="Unassembled WGS sequence"/>
</dbReference>
<dbReference type="Pfam" id="PF20176">
    <property type="entry name" value="DUF6541"/>
    <property type="match status" value="1"/>
</dbReference>
<feature type="transmembrane region" description="Helical" evidence="1">
    <location>
        <begin position="70"/>
        <end position="88"/>
    </location>
</feature>
<dbReference type="EMBL" id="JBBPIX010000003">
    <property type="protein sequence ID" value="MEK6463682.1"/>
    <property type="molecule type" value="Genomic_DNA"/>
</dbReference>
<gene>
    <name evidence="2" type="ORF">WG925_08040</name>
</gene>
<sequence>MGTPTWLSAVSPALVAAFWVVVPGLVVLRVAGLRGITGWAASPLLSVTLIAVAAVAGTALGVPWGPWTPLVPTIFLASVALLFRGFVARRPVGSPLHRGWRSALRTWGPGLRARTVWQGLLSPRGAFARRPEPVTGALPRVWRTAAQREGPDGRYAGLAAAVGVTIGAALGWVTVVRGFGPVDALSSTYDAVFHYNGIAHILRTGDASSLTLGTINSPAAATAFYPAAWHDLVSLVALGSGAAIPQAVNVTAWAVAALVLPLSALLLTRQTAGRSAVAALVAPVLASGFTAVPWMLMSFGVLWPNLIGLALLPASVAVLATLTGMARESVLRIPGATLLFLLTLPGLGLSHPNAVFSLAVIGLFPMLWGLGRLTRNRLFTLRFWQPLLLGLVLAGAVTTTLWLMIYSPLLAGVRRFDWPAFTDTPSAVVDVLSNSMNRQPTLLVLSALVLVGLVGALRRVWTSWLVPAHAASGFLYVLAASREDEFTAGMTGAWYNDSYRLAAIVPVTGVPLAVIGLLTLAALTRKVAAVIPPLRPLTRRRWFSPVVAAAGLAAALLFSGGMNVAVHADVLAGPYQPPIGDRMLSPDQREFLVQAGALLPPDAVVAENPFTGNVLLFALTGREVLFPHLGGSWTPEQQVVADRLRDAAYDPEVCAAVAATRTTHVLTGPVSFWPWDARASQFPGLDGLDAVDGFTLLAQSGDTRLWRIDACGGAPITDPNVENRSSPTGESAPT</sequence>